<feature type="domain" description="Transposase IS4-like" evidence="1">
    <location>
        <begin position="104"/>
        <end position="336"/>
    </location>
</feature>
<dbReference type="EMBL" id="ACCL02000002">
    <property type="protein sequence ID" value="EET62553.1"/>
    <property type="molecule type" value="Genomic_DNA"/>
</dbReference>
<keyword evidence="4" id="KW-1185">Reference proteome</keyword>
<dbReference type="Pfam" id="PF01609">
    <property type="entry name" value="DDE_Tnp_1"/>
    <property type="match status" value="1"/>
</dbReference>
<reference evidence="3" key="1">
    <citation type="submission" date="2009-07" db="EMBL/GenBank/DDBJ databases">
        <authorList>
            <person name="Weinstock G."/>
            <person name="Sodergren E."/>
            <person name="Clifton S."/>
            <person name="Fulton L."/>
            <person name="Fulton B."/>
            <person name="Courtney L."/>
            <person name="Fronick C."/>
            <person name="Harrison M."/>
            <person name="Strong C."/>
            <person name="Farmer C."/>
            <person name="Delahaunty K."/>
            <person name="Markovic C."/>
            <person name="Hall O."/>
            <person name="Minx P."/>
            <person name="Tomlinson C."/>
            <person name="Mitreva M."/>
            <person name="Nelson J."/>
            <person name="Hou S."/>
            <person name="Wollam A."/>
            <person name="Pepin K.H."/>
            <person name="Johnson M."/>
            <person name="Bhonagiri V."/>
            <person name="Nash W.E."/>
            <person name="Warren W."/>
            <person name="Chinwalla A."/>
            <person name="Mardis E.R."/>
            <person name="Wilson R.K."/>
        </authorList>
    </citation>
    <scope>NUCLEOTIDE SEQUENCE [LARGE SCALE GENOMIC DNA]</scope>
    <source>
        <strain evidence="3">DSM 14469</strain>
    </source>
</reference>
<name>C6LAE6_9FIRM</name>
<dbReference type="RefSeq" id="WP_006860388.1">
    <property type="nucleotide sequence ID" value="NZ_ACCL02000002.1"/>
</dbReference>
<dbReference type="Pfam" id="PF13808">
    <property type="entry name" value="DDE_Tnp_1_assoc"/>
    <property type="match status" value="1"/>
</dbReference>
<evidence type="ECO:0000259" key="1">
    <source>
        <dbReference type="Pfam" id="PF01609"/>
    </source>
</evidence>
<dbReference type="eggNOG" id="COG5433">
    <property type="taxonomic scope" value="Bacteria"/>
</dbReference>
<accession>C6LAE6</accession>
<dbReference type="GO" id="GO:0006313">
    <property type="term" value="P:DNA transposition"/>
    <property type="evidence" value="ECO:0007669"/>
    <property type="project" value="InterPro"/>
</dbReference>
<organism evidence="3 4">
    <name type="scientific">Marvinbryantia formatexigens DSM 14469</name>
    <dbReference type="NCBI Taxonomy" id="478749"/>
    <lineage>
        <taxon>Bacteria</taxon>
        <taxon>Bacillati</taxon>
        <taxon>Bacillota</taxon>
        <taxon>Clostridia</taxon>
        <taxon>Lachnospirales</taxon>
        <taxon>Lachnospiraceae</taxon>
        <taxon>Marvinbryantia</taxon>
    </lineage>
</organism>
<evidence type="ECO:0000313" key="4">
    <source>
        <dbReference type="Proteomes" id="UP000005561"/>
    </source>
</evidence>
<dbReference type="InterPro" id="IPR051698">
    <property type="entry name" value="Transposase_11-like"/>
</dbReference>
<dbReference type="NCBIfam" id="NF033564">
    <property type="entry name" value="transpos_ISAs1"/>
    <property type="match status" value="1"/>
</dbReference>
<dbReference type="OrthoDB" id="9815086at2"/>
<evidence type="ECO:0000259" key="2">
    <source>
        <dbReference type="Pfam" id="PF13808"/>
    </source>
</evidence>
<dbReference type="Proteomes" id="UP000005561">
    <property type="component" value="Unassembled WGS sequence"/>
</dbReference>
<dbReference type="InterPro" id="IPR047647">
    <property type="entry name" value="ISAs1_transpos"/>
</dbReference>
<dbReference type="InterPro" id="IPR002559">
    <property type="entry name" value="Transposase_11"/>
</dbReference>
<gene>
    <name evidence="3" type="ORF">BRYFOR_05588</name>
</gene>
<dbReference type="AlphaFoldDB" id="C6LAE6"/>
<dbReference type="InterPro" id="IPR032806">
    <property type="entry name" value="YbfD_N"/>
</dbReference>
<dbReference type="GO" id="GO:0004803">
    <property type="term" value="F:transposase activity"/>
    <property type="evidence" value="ECO:0007669"/>
    <property type="project" value="InterPro"/>
</dbReference>
<feature type="domain" description="H repeat-associated protein N-terminal" evidence="2">
    <location>
        <begin position="7"/>
        <end position="91"/>
    </location>
</feature>
<evidence type="ECO:0000313" key="3">
    <source>
        <dbReference type="EMBL" id="EET62553.1"/>
    </source>
</evidence>
<sequence length="373" mass="43866">MQELLEWMEYIEDSRQQSKVRHTLKDILVIVLFATLANADDWVEMALFAEDYQDYLRKYIELKNGPPSHDTLRRVMGMVSPEILQQLYGKWQERLNRNEGELLKKIICIDGKTMRSNKRNGEKPGHIVSAWSKEDGYCLGQKAVGEKSNEITAIPELLEKIQVKGQIVTIDAMGTQTAIAEKIRNKRADYVLSLKANQGTLYEDVREYFEDPEFRKEIKERGIYKKTQEKAHGQIETREYYQTEKIKWLSQKKAWKGLKSIIMERKTLEKEGKRLIEYRYFISSLKEEIETVSRAVRGHWSIESMHWHLDVTFREDANTTIDKMAAQNLNIIRKWSLSILKTAEVSRHKLSMRKKRYVIGLRPIKHLEEVLES</sequence>
<proteinExistence type="predicted"/>
<dbReference type="PANTHER" id="PTHR30298:SF0">
    <property type="entry name" value="PROTEIN YBFL-RELATED"/>
    <property type="match status" value="1"/>
</dbReference>
<dbReference type="GO" id="GO:0003677">
    <property type="term" value="F:DNA binding"/>
    <property type="evidence" value="ECO:0007669"/>
    <property type="project" value="InterPro"/>
</dbReference>
<dbReference type="PANTHER" id="PTHR30298">
    <property type="entry name" value="H REPEAT-ASSOCIATED PREDICTED TRANSPOSASE"/>
    <property type="match status" value="1"/>
</dbReference>
<comment type="caution">
    <text evidence="3">The sequence shown here is derived from an EMBL/GenBank/DDBJ whole genome shotgun (WGS) entry which is preliminary data.</text>
</comment>
<protein>
    <submittedName>
        <fullName evidence="3">Transposase, IS4 family</fullName>
    </submittedName>
</protein>